<dbReference type="HOGENOM" id="CLU_121772_0_0_2"/>
<sequence length="197" mass="22006">MPITKEVYAGVDLALPNRRRTGFGLINANEHTYYVSTLSTKDEVINLVLRQPPSLICIDAPLGLPKHGINRLVEVKARRLGLRLIPPLLGPMRQLTMYGMQLAGELRQHGFRVLEVHPTSTLKIIGMSRQDFIKFITLRLRGPLISNEHEVDALVSAFTCLLHDQGCTEELTGLDDEGSLIIPRSDCLPWVINHGLI</sequence>
<dbReference type="KEGG" id="vdi:Vdis_1961"/>
<protein>
    <recommendedName>
        <fullName evidence="3">DUF429 domain-containing protein</fullName>
    </recommendedName>
</protein>
<gene>
    <name evidence="1" type="ordered locus">Vdis_1961</name>
</gene>
<dbReference type="RefSeq" id="WP_013337058.1">
    <property type="nucleotide sequence ID" value="NC_014537.1"/>
</dbReference>
<proteinExistence type="predicted"/>
<dbReference type="Proteomes" id="UP000006681">
    <property type="component" value="Chromosome"/>
</dbReference>
<reference evidence="1 2" key="1">
    <citation type="journal article" date="2010" name="Stand. Genomic Sci.">
        <title>Complete genome sequence of Vulcanisaeta distributa type strain (IC-017).</title>
        <authorList>
            <person name="Mavromatis K."/>
            <person name="Sikorski J."/>
            <person name="Pabst E."/>
            <person name="Teshima H."/>
            <person name="Lapidus A."/>
            <person name="Lucas S."/>
            <person name="Nolan M."/>
            <person name="Glavina Del Rio T."/>
            <person name="Cheng J.F."/>
            <person name="Bruce D."/>
            <person name="Goodwin L."/>
            <person name="Pitluck S."/>
            <person name="Liolios K."/>
            <person name="Ivanova N."/>
            <person name="Mikhailova N."/>
            <person name="Pati A."/>
            <person name="Chen A."/>
            <person name="Palaniappan K."/>
            <person name="Land M."/>
            <person name="Hauser L."/>
            <person name="Chang Y.J."/>
            <person name="Jeffries C.D."/>
            <person name="Rohde M."/>
            <person name="Spring S."/>
            <person name="Goker M."/>
            <person name="Wirth R."/>
            <person name="Woyke T."/>
            <person name="Bristow J."/>
            <person name="Eisen J.A."/>
            <person name="Markowitz V."/>
            <person name="Hugenholtz P."/>
            <person name="Klenk H.P."/>
            <person name="Kyrpides N.C."/>
        </authorList>
    </citation>
    <scope>NUCLEOTIDE SEQUENCE [LARGE SCALE GENOMIC DNA]</scope>
    <source>
        <strain evidence="2">DSM 14429 / JCM 11212 / NBRC 100878 / IC-017</strain>
    </source>
</reference>
<name>E1QNW8_VULDI</name>
<reference evidence="2" key="2">
    <citation type="journal article" date="2010" name="Stand. Genomic Sci.">
        <title>Complete genome sequence of Vulcanisaeta distributa type strain (IC-017T).</title>
        <authorList>
            <person name="Mavromatis K."/>
            <person name="Sikorski J."/>
            <person name="Pabst E."/>
            <person name="Teshima H."/>
            <person name="Lapidus A."/>
            <person name="Lucas S."/>
            <person name="Nolan M."/>
            <person name="Glavina Del Rio T."/>
            <person name="Cheng J."/>
            <person name="Bruce D."/>
            <person name="Goodwin L."/>
            <person name="Pitluck S."/>
            <person name="Liolios K."/>
            <person name="Ivanova N."/>
            <person name="Mikhailova N."/>
            <person name="Pati A."/>
            <person name="Chen A."/>
            <person name="Palaniappan K."/>
            <person name="Land M."/>
            <person name="Hauser L."/>
            <person name="Chang Y."/>
            <person name="Jeffries C."/>
            <person name="Rohde M."/>
            <person name="Spring S."/>
            <person name="Goker M."/>
            <person name="Wirth R."/>
            <person name="Woyke T."/>
            <person name="Bristow J."/>
            <person name="Eisen J."/>
            <person name="Markowitz V."/>
            <person name="Hugenholtz P."/>
            <person name="Klenk H."/>
            <person name="Kyrpides N."/>
        </authorList>
    </citation>
    <scope>NUCLEOTIDE SEQUENCE [LARGE SCALE GENOMIC DNA]</scope>
    <source>
        <strain evidence="2">DSM 14429 / JCM 11212 / NBRC 100878 / IC-017</strain>
    </source>
</reference>
<evidence type="ECO:0000313" key="1">
    <source>
        <dbReference type="EMBL" id="ADN51333.1"/>
    </source>
</evidence>
<accession>E1QNW8</accession>
<dbReference type="STRING" id="572478.Vdis_1961"/>
<evidence type="ECO:0008006" key="3">
    <source>
        <dbReference type="Google" id="ProtNLM"/>
    </source>
</evidence>
<dbReference type="EMBL" id="CP002100">
    <property type="protein sequence ID" value="ADN51333.1"/>
    <property type="molecule type" value="Genomic_DNA"/>
</dbReference>
<organism evidence="1 2">
    <name type="scientific">Vulcanisaeta distributa (strain DSM 14429 / JCM 11212 / NBRC 100878 / IC-017)</name>
    <dbReference type="NCBI Taxonomy" id="572478"/>
    <lineage>
        <taxon>Archaea</taxon>
        <taxon>Thermoproteota</taxon>
        <taxon>Thermoprotei</taxon>
        <taxon>Thermoproteales</taxon>
        <taxon>Thermoproteaceae</taxon>
        <taxon>Vulcanisaeta</taxon>
    </lineage>
</organism>
<dbReference type="GeneID" id="9752910"/>
<dbReference type="eggNOG" id="arCOG04409">
    <property type="taxonomic scope" value="Archaea"/>
</dbReference>
<keyword evidence="2" id="KW-1185">Reference proteome</keyword>
<dbReference type="AlphaFoldDB" id="E1QNW8"/>
<evidence type="ECO:0000313" key="2">
    <source>
        <dbReference type="Proteomes" id="UP000006681"/>
    </source>
</evidence>